<dbReference type="PANTHER" id="PTHR34388:SF1">
    <property type="entry name" value="DNA POLYMERASE III SUBUNIT DELTA"/>
    <property type="match status" value="1"/>
</dbReference>
<dbReference type="Pfam" id="PF06144">
    <property type="entry name" value="DNA_pol3_delta"/>
    <property type="match status" value="1"/>
</dbReference>
<dbReference type="GO" id="GO:0003887">
    <property type="term" value="F:DNA-directed DNA polymerase activity"/>
    <property type="evidence" value="ECO:0007669"/>
    <property type="project" value="UniProtKB-EC"/>
</dbReference>
<evidence type="ECO:0000256" key="1">
    <source>
        <dbReference type="ARBA" id="ARBA00012417"/>
    </source>
</evidence>
<name>A0ABY5RB97_9MOLU</name>
<dbReference type="Gene3D" id="1.20.272.10">
    <property type="match status" value="1"/>
</dbReference>
<evidence type="ECO:0000313" key="11">
    <source>
        <dbReference type="EMBL" id="UVD81490.1"/>
    </source>
</evidence>
<evidence type="ECO:0000259" key="10">
    <source>
        <dbReference type="Pfam" id="PF21694"/>
    </source>
</evidence>
<dbReference type="NCBIfam" id="TIGR01128">
    <property type="entry name" value="holA"/>
    <property type="match status" value="1"/>
</dbReference>
<keyword evidence="3 11" id="KW-0808">Transferase</keyword>
<evidence type="ECO:0000256" key="2">
    <source>
        <dbReference type="ARBA" id="ARBA00017703"/>
    </source>
</evidence>
<dbReference type="InterPro" id="IPR048466">
    <property type="entry name" value="DNA_pol3_delta-like_C"/>
</dbReference>
<evidence type="ECO:0000256" key="8">
    <source>
        <dbReference type="ARBA" id="ARBA00049244"/>
    </source>
</evidence>
<evidence type="ECO:0000256" key="4">
    <source>
        <dbReference type="ARBA" id="ARBA00022695"/>
    </source>
</evidence>
<dbReference type="SUPFAM" id="SSF52540">
    <property type="entry name" value="P-loop containing nucleoside triphosphate hydrolases"/>
    <property type="match status" value="1"/>
</dbReference>
<dbReference type="Gene3D" id="3.40.50.300">
    <property type="entry name" value="P-loop containing nucleotide triphosphate hydrolases"/>
    <property type="match status" value="1"/>
</dbReference>
<sequence length="308" mass="35495">MYLIHGEDSFLIKSELKKIIKKNDQNQVVYFDFDASIEDIVNAVSSVSLFDEQKLVVWKNSPWLITNKENDKKAMKNFITFLENSQPLIIFYVEQKITKSANELIKFLFKNAKVSEIKTPDEKTTIGYIQKIAESLGGKISYSNAVSLYYQLGKTNLELIANEIAKILQESKNIDINLIEKSISHYDVENDFEFSNAINSLNIKNLWKIYETKNNENIIFLIGQFSQILILASKIYTYQKAGFNKEQIEKQLNIHAYRIKLATDFLNNLGIEKIINSISKLSSLDLSIKKGEVEEQIGFENFLLSFIK</sequence>
<dbReference type="EC" id="2.7.7.7" evidence="1"/>
<protein>
    <recommendedName>
        <fullName evidence="2">DNA polymerase III subunit delta</fullName>
        <ecNumber evidence="1">2.7.7.7</ecNumber>
    </recommendedName>
</protein>
<feature type="domain" description="DNA polymerase III delta subunit-like C-terminal" evidence="10">
    <location>
        <begin position="190"/>
        <end position="305"/>
    </location>
</feature>
<evidence type="ECO:0000313" key="12">
    <source>
        <dbReference type="Proteomes" id="UP001059252"/>
    </source>
</evidence>
<dbReference type="RefSeq" id="WP_258210664.1">
    <property type="nucleotide sequence ID" value="NZ_CP102734.1"/>
</dbReference>
<comment type="similarity">
    <text evidence="7">Belongs to the DNA polymerase HolA subunit family.</text>
</comment>
<keyword evidence="12" id="KW-1185">Reference proteome</keyword>
<keyword evidence="4 11" id="KW-0548">Nucleotidyltransferase</keyword>
<comment type="catalytic activity">
    <reaction evidence="8">
        <text>DNA(n) + a 2'-deoxyribonucleoside 5'-triphosphate = DNA(n+1) + diphosphate</text>
        <dbReference type="Rhea" id="RHEA:22508"/>
        <dbReference type="Rhea" id="RHEA-COMP:17339"/>
        <dbReference type="Rhea" id="RHEA-COMP:17340"/>
        <dbReference type="ChEBI" id="CHEBI:33019"/>
        <dbReference type="ChEBI" id="CHEBI:61560"/>
        <dbReference type="ChEBI" id="CHEBI:173112"/>
        <dbReference type="EC" id="2.7.7.7"/>
    </reaction>
</comment>
<organism evidence="11 12">
    <name type="scientific">Mycoplasma iguanae</name>
    <dbReference type="NCBI Taxonomy" id="292461"/>
    <lineage>
        <taxon>Bacteria</taxon>
        <taxon>Bacillati</taxon>
        <taxon>Mycoplasmatota</taxon>
        <taxon>Mollicutes</taxon>
        <taxon>Mycoplasmataceae</taxon>
        <taxon>Mycoplasma</taxon>
    </lineage>
</organism>
<feature type="domain" description="DNA polymerase III delta N-terminal" evidence="9">
    <location>
        <begin position="2"/>
        <end position="117"/>
    </location>
</feature>
<dbReference type="InterPro" id="IPR005790">
    <property type="entry name" value="DNA_polIII_delta"/>
</dbReference>
<dbReference type="Proteomes" id="UP001059252">
    <property type="component" value="Chromosome"/>
</dbReference>
<dbReference type="PANTHER" id="PTHR34388">
    <property type="entry name" value="DNA POLYMERASE III SUBUNIT DELTA"/>
    <property type="match status" value="1"/>
</dbReference>
<dbReference type="EMBL" id="CP102734">
    <property type="protein sequence ID" value="UVD81490.1"/>
    <property type="molecule type" value="Genomic_DNA"/>
</dbReference>
<keyword evidence="5" id="KW-0235">DNA replication</keyword>
<keyword evidence="6" id="KW-0239">DNA-directed DNA polymerase</keyword>
<dbReference type="InterPro" id="IPR008921">
    <property type="entry name" value="DNA_pol3_clamp-load_cplx_C"/>
</dbReference>
<evidence type="ECO:0000256" key="5">
    <source>
        <dbReference type="ARBA" id="ARBA00022705"/>
    </source>
</evidence>
<evidence type="ECO:0000259" key="9">
    <source>
        <dbReference type="Pfam" id="PF06144"/>
    </source>
</evidence>
<dbReference type="InterPro" id="IPR027417">
    <property type="entry name" value="P-loop_NTPase"/>
</dbReference>
<evidence type="ECO:0000256" key="7">
    <source>
        <dbReference type="ARBA" id="ARBA00034754"/>
    </source>
</evidence>
<dbReference type="SUPFAM" id="SSF48019">
    <property type="entry name" value="post-AAA+ oligomerization domain-like"/>
    <property type="match status" value="1"/>
</dbReference>
<dbReference type="InterPro" id="IPR010372">
    <property type="entry name" value="DNA_pol3_delta_N"/>
</dbReference>
<dbReference type="Pfam" id="PF21694">
    <property type="entry name" value="DNA_pol3_delta_C"/>
    <property type="match status" value="1"/>
</dbReference>
<gene>
    <name evidence="11" type="primary">holA</name>
    <name evidence="11" type="ORF">NV226_02010</name>
</gene>
<reference evidence="11" key="1">
    <citation type="submission" date="2022-08" db="EMBL/GenBank/DDBJ databases">
        <title>Complete genome of Mycoplasma iguanae type strain 2327.</title>
        <authorList>
            <person name="Spergser J."/>
        </authorList>
    </citation>
    <scope>NUCLEOTIDE SEQUENCE</scope>
    <source>
        <strain evidence="11">2327</strain>
    </source>
</reference>
<accession>A0ABY5RB97</accession>
<proteinExistence type="inferred from homology"/>
<evidence type="ECO:0000256" key="6">
    <source>
        <dbReference type="ARBA" id="ARBA00022932"/>
    </source>
</evidence>
<evidence type="ECO:0000256" key="3">
    <source>
        <dbReference type="ARBA" id="ARBA00022679"/>
    </source>
</evidence>